<dbReference type="InParanoid" id="A0A803T350"/>
<evidence type="ECO:0000256" key="1">
    <source>
        <dbReference type="SAM" id="Phobius"/>
    </source>
</evidence>
<dbReference type="Proteomes" id="UP000001646">
    <property type="component" value="Unplaced"/>
</dbReference>
<gene>
    <name evidence="3" type="primary">LOC100554761</name>
</gene>
<organism evidence="3 4">
    <name type="scientific">Anolis carolinensis</name>
    <name type="common">Green anole</name>
    <name type="synonym">American chameleon</name>
    <dbReference type="NCBI Taxonomy" id="28377"/>
    <lineage>
        <taxon>Eukaryota</taxon>
        <taxon>Metazoa</taxon>
        <taxon>Chordata</taxon>
        <taxon>Craniata</taxon>
        <taxon>Vertebrata</taxon>
        <taxon>Euteleostomi</taxon>
        <taxon>Lepidosauria</taxon>
        <taxon>Squamata</taxon>
        <taxon>Bifurcata</taxon>
        <taxon>Unidentata</taxon>
        <taxon>Episquamata</taxon>
        <taxon>Toxicofera</taxon>
        <taxon>Iguania</taxon>
        <taxon>Dactyloidae</taxon>
        <taxon>Anolis</taxon>
    </lineage>
</organism>
<dbReference type="Ensembl" id="ENSACAT00000052651.1">
    <property type="protein sequence ID" value="ENSACAP00000029640.1"/>
    <property type="gene ID" value="ENSACAG00000035334.1"/>
</dbReference>
<dbReference type="SMART" id="SM00563">
    <property type="entry name" value="PlsC"/>
    <property type="match status" value="1"/>
</dbReference>
<reference evidence="3" key="3">
    <citation type="submission" date="2025-09" db="UniProtKB">
        <authorList>
            <consortium name="Ensembl"/>
        </authorList>
    </citation>
    <scope>IDENTIFICATION</scope>
</reference>
<keyword evidence="1" id="KW-1133">Transmembrane helix</keyword>
<dbReference type="InterPro" id="IPR002123">
    <property type="entry name" value="Plipid/glycerol_acylTrfase"/>
</dbReference>
<dbReference type="GO" id="GO:0016746">
    <property type="term" value="F:acyltransferase activity"/>
    <property type="evidence" value="ECO:0007669"/>
    <property type="project" value="InterPro"/>
</dbReference>
<dbReference type="OrthoDB" id="44277at2759"/>
<reference evidence="3" key="1">
    <citation type="submission" date="2009-12" db="EMBL/GenBank/DDBJ databases">
        <title>The Genome Sequence of Anolis carolinensis (Green Anole Lizard).</title>
        <authorList>
            <consortium name="The Genome Sequencing Platform"/>
            <person name="Di Palma F."/>
            <person name="Alfoldi J."/>
            <person name="Heiman D."/>
            <person name="Young S."/>
            <person name="Grabherr M."/>
            <person name="Johnson J."/>
            <person name="Lander E.S."/>
            <person name="Lindblad-Toh K."/>
        </authorList>
    </citation>
    <scope>NUCLEOTIDE SEQUENCE [LARGE SCALE GENOMIC DNA]</scope>
    <source>
        <strain evidence="3">JBL SC #1</strain>
    </source>
</reference>
<dbReference type="PANTHER" id="PTHR22753:SF23">
    <property type="entry name" value="TRANSMEMBRANE PROTEIN 68"/>
    <property type="match status" value="1"/>
</dbReference>
<protein>
    <recommendedName>
        <fullName evidence="2">Phospholipid/glycerol acyltransferase domain-containing protein</fullName>
    </recommendedName>
</protein>
<dbReference type="PANTHER" id="PTHR22753">
    <property type="entry name" value="TRANSMEMBRANE PROTEIN 68"/>
    <property type="match status" value="1"/>
</dbReference>
<dbReference type="GeneID" id="100554761"/>
<name>A0A803T350_ANOCA</name>
<evidence type="ECO:0000313" key="4">
    <source>
        <dbReference type="Proteomes" id="UP000001646"/>
    </source>
</evidence>
<evidence type="ECO:0000259" key="2">
    <source>
        <dbReference type="SMART" id="SM00563"/>
    </source>
</evidence>
<evidence type="ECO:0000313" key="3">
    <source>
        <dbReference type="Ensembl" id="ENSACAP00000029640.1"/>
    </source>
</evidence>
<dbReference type="GeneTree" id="ENSGT00390000011782"/>
<sequence>MTAESTDYGLKQDPIHYILSGYSDVMLYPITVLGILIILYYPALVSVLAMYIGSTVCVICRKIGNLPEDTDNKRWDKTKQILTTVSYVLGKILHGYEICGIENLPKGPAVLVYYHGALAMDQYLFMFTLYRITGRFCISVISHFLFHLPGLKHFFRVIRCIHPTRQECVTLLEKGHLLGVAPGGIREQNYGDNTYKLIWRQRTGFAQVAIDAKVPIVPMFTQNIREGYVIYGNIRPMQWLYEKTRTLVFPMYGLFPVKIRTHIGQPIPYDPNITAAELAEKAKIAIEALRDKHQKIPGSILSALGERFEIRRKNE</sequence>
<dbReference type="SUPFAM" id="SSF69593">
    <property type="entry name" value="Glycerol-3-phosphate (1)-acyltransferase"/>
    <property type="match status" value="1"/>
</dbReference>
<feature type="transmembrane region" description="Helical" evidence="1">
    <location>
        <begin position="26"/>
        <end position="52"/>
    </location>
</feature>
<dbReference type="RefSeq" id="XP_062836428.1">
    <property type="nucleotide sequence ID" value="XM_062980358.1"/>
</dbReference>
<dbReference type="KEGG" id="acs:100554761"/>
<dbReference type="RefSeq" id="XP_016851146.1">
    <property type="nucleotide sequence ID" value="XM_016995657.2"/>
</dbReference>
<dbReference type="Pfam" id="PF01553">
    <property type="entry name" value="Acyltransferase"/>
    <property type="match status" value="1"/>
</dbReference>
<keyword evidence="1" id="KW-0812">Transmembrane</keyword>
<dbReference type="GO" id="GO:0016020">
    <property type="term" value="C:membrane"/>
    <property type="evidence" value="ECO:0000318"/>
    <property type="project" value="GO_Central"/>
</dbReference>
<dbReference type="CDD" id="cd07987">
    <property type="entry name" value="LPLAT_MGAT-like"/>
    <property type="match status" value="1"/>
</dbReference>
<keyword evidence="1" id="KW-0472">Membrane</keyword>
<keyword evidence="4" id="KW-1185">Reference proteome</keyword>
<feature type="domain" description="Phospholipid/glycerol acyltransferase" evidence="2">
    <location>
        <begin position="109"/>
        <end position="224"/>
    </location>
</feature>
<accession>A0A803T350</accession>
<dbReference type="AlphaFoldDB" id="A0A803T350"/>
<reference evidence="3" key="2">
    <citation type="submission" date="2025-08" db="UniProtKB">
        <authorList>
            <consortium name="Ensembl"/>
        </authorList>
    </citation>
    <scope>IDENTIFICATION</scope>
</reference>
<proteinExistence type="predicted"/>